<keyword evidence="2" id="KW-1185">Reference proteome</keyword>
<gene>
    <name evidence="1" type="ORF">H696_00493</name>
</gene>
<dbReference type="AlphaFoldDB" id="A0A058ZET9"/>
<evidence type="ECO:0000313" key="2">
    <source>
        <dbReference type="Proteomes" id="UP000030693"/>
    </source>
</evidence>
<organism evidence="1">
    <name type="scientific">Fonticula alba</name>
    <name type="common">Slime mold</name>
    <dbReference type="NCBI Taxonomy" id="691883"/>
    <lineage>
        <taxon>Eukaryota</taxon>
        <taxon>Rotosphaerida</taxon>
        <taxon>Fonticulaceae</taxon>
        <taxon>Fonticula</taxon>
    </lineage>
</organism>
<dbReference type="Proteomes" id="UP000030693">
    <property type="component" value="Unassembled WGS sequence"/>
</dbReference>
<protein>
    <submittedName>
        <fullName evidence="1">Uncharacterized protein</fullName>
    </submittedName>
</protein>
<proteinExistence type="predicted"/>
<name>A0A058ZET9_FONAL</name>
<evidence type="ECO:0000313" key="1">
    <source>
        <dbReference type="EMBL" id="KCV72930.1"/>
    </source>
</evidence>
<dbReference type="GeneID" id="20525218"/>
<sequence length="93" mass="9680">MYVIPTMSTSFWTLSGPCGDHVFCLSERPSSVVPGFSTLGAGGHGAAPPIPASVKLSYRASLAKADGAGLRTRVRPVCPVPGRGPAEFEAHRE</sequence>
<dbReference type="RefSeq" id="XP_009492631.1">
    <property type="nucleotide sequence ID" value="XM_009494356.1"/>
</dbReference>
<dbReference type="EMBL" id="KB932201">
    <property type="protein sequence ID" value="KCV72930.1"/>
    <property type="molecule type" value="Genomic_DNA"/>
</dbReference>
<reference evidence="1" key="1">
    <citation type="submission" date="2013-04" db="EMBL/GenBank/DDBJ databases">
        <title>The Genome Sequence of Fonticula alba ATCC 38817.</title>
        <authorList>
            <consortium name="The Broad Institute Genomics Platform"/>
            <person name="Russ C."/>
            <person name="Cuomo C."/>
            <person name="Burger G."/>
            <person name="Gray M.W."/>
            <person name="Holland P.W.H."/>
            <person name="King N."/>
            <person name="Lang F.B.F."/>
            <person name="Roger A.J."/>
            <person name="Ruiz-Trillo I."/>
            <person name="Brown M."/>
            <person name="Walker B."/>
            <person name="Young S."/>
            <person name="Zeng Q."/>
            <person name="Gargeya S."/>
            <person name="Fitzgerald M."/>
            <person name="Haas B."/>
            <person name="Abouelleil A."/>
            <person name="Allen A.W."/>
            <person name="Alvarado L."/>
            <person name="Arachchi H.M."/>
            <person name="Berlin A.M."/>
            <person name="Chapman S.B."/>
            <person name="Gainer-Dewar J."/>
            <person name="Goldberg J."/>
            <person name="Griggs A."/>
            <person name="Gujja S."/>
            <person name="Hansen M."/>
            <person name="Howarth C."/>
            <person name="Imamovic A."/>
            <person name="Ireland A."/>
            <person name="Larimer J."/>
            <person name="McCowan C."/>
            <person name="Murphy C."/>
            <person name="Pearson M."/>
            <person name="Poon T.W."/>
            <person name="Priest M."/>
            <person name="Roberts A."/>
            <person name="Saif S."/>
            <person name="Shea T."/>
            <person name="Sisk P."/>
            <person name="Sykes S."/>
            <person name="Wortman J."/>
            <person name="Nusbaum C."/>
            <person name="Birren B."/>
        </authorList>
    </citation>
    <scope>NUCLEOTIDE SEQUENCE [LARGE SCALE GENOMIC DNA]</scope>
    <source>
        <strain evidence="1">ATCC 38817</strain>
    </source>
</reference>
<accession>A0A058ZET9</accession>